<dbReference type="CDD" id="cd24163">
    <property type="entry name" value="RWDD2_C"/>
    <property type="match status" value="1"/>
</dbReference>
<accession>A0A3G2S1J6</accession>
<dbReference type="InterPro" id="IPR059181">
    <property type="entry name" value="RWDD2A-B_C"/>
</dbReference>
<gene>
    <name evidence="1" type="ORF">DNF11_0686</name>
</gene>
<keyword evidence="2" id="KW-1185">Reference proteome</keyword>
<dbReference type="VEuPathDB" id="FungiDB:DNF11_0686"/>
<name>A0A3G2S1J6_MALR7</name>
<sequence length="300" mass="33996">MEASRVWEEVVLLRSTLLPDEFQWRGTADENQTWEDTLTAYQNGEPPALLPAQVHLSLCVSKLLGVWIHAKLDEHQTRPHISVFVQRTDAISQATLADMVRERLDECEAQDLLHPTFDVLSLLQETMPEQVPAMEQASCSDERQANASSLTMKRVIFWSHHLVAPSKRRQFAAWCPELGVWGLLKLGYPGFLCFEGACCDVDDMVWRVKRMQWAAISMRTEVSWTFTRPETTHDTTLDAALRSCALAKGRCIQDKLRTDAMELDSMSDFVARLRSMELSENEISDACHLRTAQEGGGKNS</sequence>
<dbReference type="OrthoDB" id="432412at2759"/>
<organism evidence="1 2">
    <name type="scientific">Malassezia restricta (strain ATCC 96810 / NBRC 103918 / CBS 7877)</name>
    <name type="common">Seborrheic dermatitis infection agent</name>
    <dbReference type="NCBI Taxonomy" id="425264"/>
    <lineage>
        <taxon>Eukaryota</taxon>
        <taxon>Fungi</taxon>
        <taxon>Dikarya</taxon>
        <taxon>Basidiomycota</taxon>
        <taxon>Ustilaginomycotina</taxon>
        <taxon>Malasseziomycetes</taxon>
        <taxon>Malasseziales</taxon>
        <taxon>Malasseziaceae</taxon>
        <taxon>Malassezia</taxon>
    </lineage>
</organism>
<dbReference type="AlphaFoldDB" id="A0A3G2S1J6"/>
<dbReference type="Proteomes" id="UP000269793">
    <property type="component" value="Chromosome I"/>
</dbReference>
<dbReference type="PANTHER" id="PTHR15955">
    <property type="entry name" value="RWD DOMAIN CONTAINING PROTEIN 2"/>
    <property type="match status" value="1"/>
</dbReference>
<proteinExistence type="predicted"/>
<dbReference type="PANTHER" id="PTHR15955:SF8">
    <property type="entry name" value="RWD DOMAIN-CONTAINING PROTEIN 2B-RELATED"/>
    <property type="match status" value="1"/>
</dbReference>
<evidence type="ECO:0000313" key="2">
    <source>
        <dbReference type="Proteomes" id="UP000269793"/>
    </source>
</evidence>
<protein>
    <submittedName>
        <fullName evidence="1">Uncharacterized protein</fullName>
    </submittedName>
</protein>
<reference evidence="1 2" key="1">
    <citation type="submission" date="2018-10" db="EMBL/GenBank/DDBJ databases">
        <title>Complete genome sequence of Malassezia restricta CBS 7877.</title>
        <authorList>
            <person name="Morand S.C."/>
            <person name="Bertignac M."/>
            <person name="Iltis A."/>
            <person name="Kolder I."/>
            <person name="Pirovano W."/>
            <person name="Jourdain R."/>
            <person name="Clavaud C."/>
        </authorList>
    </citation>
    <scope>NUCLEOTIDE SEQUENCE [LARGE SCALE GENOMIC DNA]</scope>
    <source>
        <strain evidence="1 2">CBS 7877</strain>
    </source>
</reference>
<evidence type="ECO:0000313" key="1">
    <source>
        <dbReference type="EMBL" id="AYO41636.1"/>
    </source>
</evidence>
<dbReference type="EMBL" id="CP033148">
    <property type="protein sequence ID" value="AYO41636.1"/>
    <property type="molecule type" value="Genomic_DNA"/>
</dbReference>
<dbReference type="InterPro" id="IPR017359">
    <property type="entry name" value="Phi-like"/>
</dbReference>